<organism evidence="2 3">
    <name type="scientific">Olivibacter ginsenosidimutans</name>
    <dbReference type="NCBI Taxonomy" id="1176537"/>
    <lineage>
        <taxon>Bacteria</taxon>
        <taxon>Pseudomonadati</taxon>
        <taxon>Bacteroidota</taxon>
        <taxon>Sphingobacteriia</taxon>
        <taxon>Sphingobacteriales</taxon>
        <taxon>Sphingobacteriaceae</taxon>
        <taxon>Olivibacter</taxon>
    </lineage>
</organism>
<keyword evidence="1" id="KW-1133">Transmembrane helix</keyword>
<gene>
    <name evidence="2" type="ORF">GCM10023231_07470</name>
</gene>
<dbReference type="RefSeq" id="WP_345230371.1">
    <property type="nucleotide sequence ID" value="NZ_BAABIQ010000005.1"/>
</dbReference>
<proteinExistence type="predicted"/>
<sequence>MNNTTYHIIRIQQYLKGELSTEEMNQLEREALEDPFLNDALEGYQHVGMSTNKLTLLQQRLQDRVTEQPQERSRLLFTSQRLGIAAAACLLFILACVLLWMINTRNDTIRQRQVTVELNTAEPIPYSDGSFIARKLTQTSASPKQGWNHFNRYIKENIKALKGKNVVVLTFDIDNQGKPFHIRSEKGDKPFIEEAKRLIEVGPTWDENKSAKVEFVFE</sequence>
<evidence type="ECO:0008006" key="4">
    <source>
        <dbReference type="Google" id="ProtNLM"/>
    </source>
</evidence>
<comment type="caution">
    <text evidence="2">The sequence shown here is derived from an EMBL/GenBank/DDBJ whole genome shotgun (WGS) entry which is preliminary data.</text>
</comment>
<evidence type="ECO:0000313" key="3">
    <source>
        <dbReference type="Proteomes" id="UP001501411"/>
    </source>
</evidence>
<keyword evidence="1" id="KW-0812">Transmembrane</keyword>
<feature type="transmembrane region" description="Helical" evidence="1">
    <location>
        <begin position="82"/>
        <end position="102"/>
    </location>
</feature>
<keyword evidence="1" id="KW-0472">Membrane</keyword>
<protein>
    <recommendedName>
        <fullName evidence="4">TonB C-terminal domain-containing protein</fullName>
    </recommendedName>
</protein>
<accession>A0ABP9AKS8</accession>
<keyword evidence="3" id="KW-1185">Reference proteome</keyword>
<dbReference type="EMBL" id="BAABIQ010000005">
    <property type="protein sequence ID" value="GAA4782333.1"/>
    <property type="molecule type" value="Genomic_DNA"/>
</dbReference>
<evidence type="ECO:0000256" key="1">
    <source>
        <dbReference type="SAM" id="Phobius"/>
    </source>
</evidence>
<name>A0ABP9AKS8_9SPHI</name>
<dbReference type="Proteomes" id="UP001501411">
    <property type="component" value="Unassembled WGS sequence"/>
</dbReference>
<evidence type="ECO:0000313" key="2">
    <source>
        <dbReference type="EMBL" id="GAA4782333.1"/>
    </source>
</evidence>
<reference evidence="3" key="1">
    <citation type="journal article" date="2019" name="Int. J. Syst. Evol. Microbiol.">
        <title>The Global Catalogue of Microorganisms (GCM) 10K type strain sequencing project: providing services to taxonomists for standard genome sequencing and annotation.</title>
        <authorList>
            <consortium name="The Broad Institute Genomics Platform"/>
            <consortium name="The Broad Institute Genome Sequencing Center for Infectious Disease"/>
            <person name="Wu L."/>
            <person name="Ma J."/>
        </authorList>
    </citation>
    <scope>NUCLEOTIDE SEQUENCE [LARGE SCALE GENOMIC DNA]</scope>
    <source>
        <strain evidence="3">JCM 18200</strain>
    </source>
</reference>